<dbReference type="Gene3D" id="3.30.870.10">
    <property type="entry name" value="Endonuclease Chain A"/>
    <property type="match status" value="2"/>
</dbReference>
<comment type="similarity">
    <text evidence="1">Belongs to the phospholipase D family.</text>
</comment>
<organism evidence="4 5">
    <name type="scientific">Meloidogyne floridensis</name>
    <dbReference type="NCBI Taxonomy" id="298350"/>
    <lineage>
        <taxon>Eukaryota</taxon>
        <taxon>Metazoa</taxon>
        <taxon>Ecdysozoa</taxon>
        <taxon>Nematoda</taxon>
        <taxon>Chromadorea</taxon>
        <taxon>Rhabditida</taxon>
        <taxon>Tylenchina</taxon>
        <taxon>Tylenchomorpha</taxon>
        <taxon>Tylenchoidea</taxon>
        <taxon>Meloidogynidae</taxon>
        <taxon>Meloidogyninae</taxon>
        <taxon>Meloidogyne</taxon>
    </lineage>
</organism>
<dbReference type="WBParaSite" id="scf7180000423940.g11884">
    <property type="protein sequence ID" value="scf7180000423940.g11884"/>
    <property type="gene ID" value="scf7180000423940.g11884"/>
</dbReference>
<feature type="compositionally biased region" description="Basic residues" evidence="2">
    <location>
        <begin position="449"/>
        <end position="463"/>
    </location>
</feature>
<dbReference type="GO" id="GO:0003824">
    <property type="term" value="F:catalytic activity"/>
    <property type="evidence" value="ECO:0007669"/>
    <property type="project" value="InterPro"/>
</dbReference>
<sequence>MSASLAEARAENGGSEKVSTEDKSEIEAQTNGSIEGTAESSLLKTSKEPNTLEQSVQNLNSEDKLKPAEDIIPSQKPIDNNPSNNESTEAKNDQEPQPSNNLEQPEKLAPATTESEIKTELAGEKLKNDQEAKETNNIKEEMKEDGEKKNIEEPKDAGEKTEAEEKMEVDVKREEEGKKEKEENSEAGKGAAKQGLPKWMVHSANTPPSPSPELSEKTGEKQDETAAPIKRRGRGRRSMAEKAAEAKQQINEGEEGQSEEALSPRPRRSTRSLTVVAEADDEEPGGGAKRITRNAPGRKPIVGRGRKRKVSVSEDEDAGHEYEDEDDEDYGSKKRSANKKRSNVGSAIGTPASGGIRKRGRGRPAAGTGKSSGKAPAKGRAPRGGGFAIKRLSRHDKDSDDEHSEVVYDDRESDKDPTTEDDSADEKQQQTKSLAPVIDSKVTTPVKAPTKKRGRPAGARQHKQGVSDGKRRNDDSNDDDREKQECCNNSIIKPACFPITIVALLVLLLFFMPMFNEDIKDIAGTNVKKYERTGICTDQCSWEIIESIPSEMNYGSPQHKSTYNAWVELLKIRIAQNSAGQFGPLDDLEFLQKMGLVSVQILNFTKLFGSGILHSKLWIVDNQHFYLGSANMDWQSLTEVKELGILMKNCSCLAWEFNKIFSVYWRVGQEQKIPSVWPVSLQTKFNSNHPLQLRFNSSMPVNVFISHSPSALNPKGREHDLMAIIGLMNKANQKIKIAVMDYLPITLFMKENNTFWPAIDDAIRTAAFRGVHVQMLISIWPHSKKEAIPYLRSLLQINEALPKRGSISIKFFRVPVSPEQAKLKFARVNHNKYMVTDEAAWIGIGMIIEGLQNSSTIIGQLDEIFQRDWISNFSFPLTLP</sequence>
<feature type="compositionally biased region" description="Basic residues" evidence="2">
    <location>
        <begin position="333"/>
        <end position="342"/>
    </location>
</feature>
<dbReference type="Pfam" id="PF00614">
    <property type="entry name" value="PLDc"/>
    <property type="match status" value="1"/>
</dbReference>
<dbReference type="PANTHER" id="PTHR10185">
    <property type="entry name" value="PHOSPHOLIPASE D - RELATED"/>
    <property type="match status" value="1"/>
</dbReference>
<dbReference type="InterPro" id="IPR001736">
    <property type="entry name" value="PLipase_D/transphosphatidylase"/>
</dbReference>
<feature type="compositionally biased region" description="Basic and acidic residues" evidence="2">
    <location>
        <begin position="115"/>
        <end position="186"/>
    </location>
</feature>
<feature type="compositionally biased region" description="Basic and acidic residues" evidence="2">
    <location>
        <begin position="214"/>
        <end position="224"/>
    </location>
</feature>
<feature type="region of interest" description="Disordered" evidence="2">
    <location>
        <begin position="1"/>
        <end position="483"/>
    </location>
</feature>
<feature type="compositionally biased region" description="Acidic residues" evidence="2">
    <location>
        <begin position="313"/>
        <end position="329"/>
    </location>
</feature>
<dbReference type="AlphaFoldDB" id="A0A915P4Q3"/>
<dbReference type="InterPro" id="IPR032803">
    <property type="entry name" value="PLDc_3"/>
</dbReference>
<feature type="domain" description="PLD phosphodiesterase" evidence="3">
    <location>
        <begin position="609"/>
        <end position="636"/>
    </location>
</feature>
<evidence type="ECO:0000259" key="3">
    <source>
        <dbReference type="PROSITE" id="PS50035"/>
    </source>
</evidence>
<dbReference type="Proteomes" id="UP000887560">
    <property type="component" value="Unplaced"/>
</dbReference>
<evidence type="ECO:0000256" key="2">
    <source>
        <dbReference type="SAM" id="MobiDB-lite"/>
    </source>
</evidence>
<dbReference type="InterPro" id="IPR050874">
    <property type="entry name" value="Diverse_PLD-related"/>
</dbReference>
<dbReference type="SUPFAM" id="SSF56024">
    <property type="entry name" value="Phospholipase D/nuclease"/>
    <property type="match status" value="2"/>
</dbReference>
<feature type="compositionally biased region" description="Basic and acidic residues" evidence="2">
    <location>
        <begin position="468"/>
        <end position="483"/>
    </location>
</feature>
<dbReference type="CDD" id="cd09107">
    <property type="entry name" value="PLDc_vPLD3_4_5_like_2"/>
    <property type="match status" value="1"/>
</dbReference>
<feature type="compositionally biased region" description="Polar residues" evidence="2">
    <location>
        <begin position="27"/>
        <end position="60"/>
    </location>
</feature>
<evidence type="ECO:0000256" key="1">
    <source>
        <dbReference type="ARBA" id="ARBA00008664"/>
    </source>
</evidence>
<accession>A0A915P4Q3</accession>
<dbReference type="Pfam" id="PF13918">
    <property type="entry name" value="PLDc_3"/>
    <property type="match status" value="1"/>
</dbReference>
<evidence type="ECO:0000313" key="5">
    <source>
        <dbReference type="WBParaSite" id="scf7180000423940.g11884"/>
    </source>
</evidence>
<keyword evidence="4" id="KW-1185">Reference proteome</keyword>
<name>A0A915P4Q3_9BILA</name>
<dbReference type="PROSITE" id="PS50035">
    <property type="entry name" value="PLD"/>
    <property type="match status" value="1"/>
</dbReference>
<feature type="compositionally biased region" description="Basic and acidic residues" evidence="2">
    <location>
        <begin position="395"/>
        <end position="418"/>
    </location>
</feature>
<dbReference type="PANTHER" id="PTHR10185:SF17">
    <property type="entry name" value="GM01519P-RELATED"/>
    <property type="match status" value="1"/>
</dbReference>
<evidence type="ECO:0000313" key="4">
    <source>
        <dbReference type="Proteomes" id="UP000887560"/>
    </source>
</evidence>
<feature type="compositionally biased region" description="Polar residues" evidence="2">
    <location>
        <begin position="77"/>
        <end position="87"/>
    </location>
</feature>
<dbReference type="SMART" id="SM00155">
    <property type="entry name" value="PLDc"/>
    <property type="match status" value="1"/>
</dbReference>
<proteinExistence type="inferred from homology"/>
<protein>
    <submittedName>
        <fullName evidence="5">PLD phosphodiesterase domain-containing protein</fullName>
    </submittedName>
</protein>
<reference evidence="5" key="1">
    <citation type="submission" date="2022-11" db="UniProtKB">
        <authorList>
            <consortium name="WormBaseParasite"/>
        </authorList>
    </citation>
    <scope>IDENTIFICATION</scope>
</reference>